<protein>
    <submittedName>
        <fullName evidence="1">Uncharacterized protein</fullName>
    </submittedName>
</protein>
<dbReference type="EMBL" id="KK365227">
    <property type="protein sequence ID" value="KCZ79820.1"/>
    <property type="molecule type" value="Genomic_DNA"/>
</dbReference>
<name>A0A059EY15_9MICR</name>
<reference evidence="2" key="1">
    <citation type="submission" date="2013-02" db="EMBL/GenBank/DDBJ databases">
        <authorList>
            <consortium name="The Broad Institute Genome Sequencing Platform"/>
            <person name="Cuomo C."/>
            <person name="Becnel J."/>
            <person name="Sanscrainte N."/>
            <person name="Walker B."/>
            <person name="Young S.K."/>
            <person name="Zeng Q."/>
            <person name="Gargeya S."/>
            <person name="Fitzgerald M."/>
            <person name="Haas B."/>
            <person name="Abouelleil A."/>
            <person name="Alvarado L."/>
            <person name="Arachchi H.M."/>
            <person name="Berlin A.M."/>
            <person name="Chapman S.B."/>
            <person name="Dewar J."/>
            <person name="Goldberg J."/>
            <person name="Griggs A."/>
            <person name="Gujja S."/>
            <person name="Hansen M."/>
            <person name="Howarth C."/>
            <person name="Imamovic A."/>
            <person name="Larimer J."/>
            <person name="McCowan C."/>
            <person name="Murphy C."/>
            <person name="Neiman D."/>
            <person name="Pearson M."/>
            <person name="Priest M."/>
            <person name="Roberts A."/>
            <person name="Saif S."/>
            <person name="Shea T."/>
            <person name="Sisk P."/>
            <person name="Sykes S."/>
            <person name="Wortman J."/>
            <person name="Nusbaum C."/>
            <person name="Birren B."/>
        </authorList>
    </citation>
    <scope>NUCLEOTIDE SEQUENCE [LARGE SCALE GENOMIC DNA]</scope>
    <source>
        <strain evidence="2">PRA339</strain>
    </source>
</reference>
<keyword evidence="2" id="KW-1185">Reference proteome</keyword>
<dbReference type="VEuPathDB" id="MicrosporidiaDB:H312_02783"/>
<organism evidence="1 2">
    <name type="scientific">Anncaliia algerae PRA339</name>
    <dbReference type="NCBI Taxonomy" id="1288291"/>
    <lineage>
        <taxon>Eukaryota</taxon>
        <taxon>Fungi</taxon>
        <taxon>Fungi incertae sedis</taxon>
        <taxon>Microsporidia</taxon>
        <taxon>Tubulinosematoidea</taxon>
        <taxon>Tubulinosematidae</taxon>
        <taxon>Anncaliia</taxon>
    </lineage>
</organism>
<dbReference type="AlphaFoldDB" id="A0A059EY15"/>
<dbReference type="Proteomes" id="UP000030655">
    <property type="component" value="Unassembled WGS sequence"/>
</dbReference>
<dbReference type="HOGENOM" id="CLU_2996135_0_0_1"/>
<accession>A0A059EY15</accession>
<evidence type="ECO:0000313" key="2">
    <source>
        <dbReference type="Proteomes" id="UP000030655"/>
    </source>
</evidence>
<sequence length="57" mass="6796">MCYNRSLVLGMNNSLICKILLISKPTLIRLFTFVFNVAIPKYYASLKNWEIRTLRWE</sequence>
<evidence type="ECO:0000313" key="1">
    <source>
        <dbReference type="EMBL" id="KCZ79820.1"/>
    </source>
</evidence>
<proteinExistence type="predicted"/>
<gene>
    <name evidence="1" type="ORF">H312_02783</name>
</gene>
<reference evidence="1 2" key="2">
    <citation type="submission" date="2014-03" db="EMBL/GenBank/DDBJ databases">
        <title>The Genome Sequence of Anncaliia algerae insect isolate PRA339.</title>
        <authorList>
            <consortium name="The Broad Institute Genome Sequencing Platform"/>
            <consortium name="The Broad Institute Genome Sequencing Center for Infectious Disease"/>
            <person name="Cuomo C."/>
            <person name="Becnel J."/>
            <person name="Sanscrainte N."/>
            <person name="Walker B."/>
            <person name="Young S.K."/>
            <person name="Zeng Q."/>
            <person name="Gargeya S."/>
            <person name="Fitzgerald M."/>
            <person name="Haas B."/>
            <person name="Abouelleil A."/>
            <person name="Alvarado L."/>
            <person name="Arachchi H.M."/>
            <person name="Berlin A.M."/>
            <person name="Chapman S.B."/>
            <person name="Dewar J."/>
            <person name="Goldberg J."/>
            <person name="Griggs A."/>
            <person name="Gujja S."/>
            <person name="Hansen M."/>
            <person name="Howarth C."/>
            <person name="Imamovic A."/>
            <person name="Larimer J."/>
            <person name="McCowan C."/>
            <person name="Murphy C."/>
            <person name="Neiman D."/>
            <person name="Pearson M."/>
            <person name="Priest M."/>
            <person name="Roberts A."/>
            <person name="Saif S."/>
            <person name="Shea T."/>
            <person name="Sisk P."/>
            <person name="Sykes S."/>
            <person name="Wortman J."/>
            <person name="Nusbaum C."/>
            <person name="Birren B."/>
        </authorList>
    </citation>
    <scope>NUCLEOTIDE SEQUENCE [LARGE SCALE GENOMIC DNA]</scope>
    <source>
        <strain evidence="1 2">PRA339</strain>
    </source>
</reference>